<dbReference type="EC" id="3.1.1.4" evidence="6 18"/>
<keyword evidence="17 18" id="KW-0998">Cell outer membrane</keyword>
<dbReference type="InterPro" id="IPR003187">
    <property type="entry name" value="PLipase_A1"/>
</dbReference>
<accession>A0ABT3MUR0</accession>
<keyword evidence="15 18" id="KW-0443">Lipid metabolism</keyword>
<sequence>MRSRKNKHRLFYFLLPPLSLSALNSYGESLEQCLLRFAMKGDASMTLSEVRSQCEALQKESFDMVITGQQPPPDDTSPLESRFASEASVTNNQFVITPHKPNYILPVSYVSSTNPKPYEPYNERVPNIDNTEVKFQISLKAPVWEGVFNGYGTLYAAYTNTSWWQAYNSKESAPFRETNHEPEVFMVFPTEYALFGMELKAVGFGFSHQSNGRSNYLSRSWNRAYLSFVLEKDQFYMGFKPWYRFPEDKKEDDNPNSEGDDNPDIEKYMGNGELYFGYKFNRHNITAMVRNNLRSDNKGAIQLDWSFPLTNRFRGYVQYFNGYGESLIDYNVSSNRFSVGVMLTDWL</sequence>
<proteinExistence type="inferred from homology"/>
<dbReference type="PANTHER" id="PTHR40457">
    <property type="entry name" value="PHOSPHOLIPASE A1"/>
    <property type="match status" value="1"/>
</dbReference>
<keyword evidence="16" id="KW-0472">Membrane</keyword>
<evidence type="ECO:0000256" key="18">
    <source>
        <dbReference type="RuleBase" id="RU366027"/>
    </source>
</evidence>
<keyword evidence="8" id="KW-1134">Transmembrane beta strand</keyword>
<evidence type="ECO:0000256" key="9">
    <source>
        <dbReference type="ARBA" id="ARBA00022692"/>
    </source>
</evidence>
<evidence type="ECO:0000313" key="20">
    <source>
        <dbReference type="Proteomes" id="UP001209854"/>
    </source>
</evidence>
<comment type="caution">
    <text evidence="19">The sequence shown here is derived from an EMBL/GenBank/DDBJ whole genome shotgun (WGS) entry which is preliminary data.</text>
</comment>
<evidence type="ECO:0000256" key="12">
    <source>
        <dbReference type="ARBA" id="ARBA00022801"/>
    </source>
</evidence>
<evidence type="ECO:0000256" key="15">
    <source>
        <dbReference type="ARBA" id="ARBA00023098"/>
    </source>
</evidence>
<evidence type="ECO:0000256" key="3">
    <source>
        <dbReference type="ARBA" id="ARBA00010525"/>
    </source>
</evidence>
<comment type="similarity">
    <text evidence="3 18">Belongs to the phospholipase A1 family.</text>
</comment>
<keyword evidence="14 18" id="KW-0442">Lipid degradation</keyword>
<dbReference type="Proteomes" id="UP001209854">
    <property type="component" value="Unassembled WGS sequence"/>
</dbReference>
<evidence type="ECO:0000256" key="11">
    <source>
        <dbReference type="ARBA" id="ARBA00022729"/>
    </source>
</evidence>
<comment type="catalytic activity">
    <reaction evidence="1 18">
        <text>a 1,2-diacyl-sn-glycero-3-phosphocholine + H2O = a 2-acyl-sn-glycero-3-phosphocholine + a fatty acid + H(+)</text>
        <dbReference type="Rhea" id="RHEA:18689"/>
        <dbReference type="ChEBI" id="CHEBI:15377"/>
        <dbReference type="ChEBI" id="CHEBI:15378"/>
        <dbReference type="ChEBI" id="CHEBI:28868"/>
        <dbReference type="ChEBI" id="CHEBI:57643"/>
        <dbReference type="ChEBI" id="CHEBI:57875"/>
        <dbReference type="EC" id="3.1.1.32"/>
    </reaction>
</comment>
<evidence type="ECO:0000256" key="14">
    <source>
        <dbReference type="ARBA" id="ARBA00022963"/>
    </source>
</evidence>
<evidence type="ECO:0000256" key="5">
    <source>
        <dbReference type="ARBA" id="ARBA00013179"/>
    </source>
</evidence>
<dbReference type="PANTHER" id="PTHR40457:SF1">
    <property type="entry name" value="PHOSPHOLIPASE A1"/>
    <property type="match status" value="1"/>
</dbReference>
<dbReference type="Pfam" id="PF02253">
    <property type="entry name" value="PLA1"/>
    <property type="match status" value="1"/>
</dbReference>
<comment type="subcellular location">
    <subcellularLocation>
        <location evidence="18">Cell outer membrane</location>
        <topology evidence="18">Multi-pass membrane protein</topology>
    </subcellularLocation>
    <text evidence="18">One of the very few enzymes located there.</text>
</comment>
<feature type="chain" id="PRO_5045003660" description="Phospholipase A1" evidence="18">
    <location>
        <begin position="22"/>
        <end position="347"/>
    </location>
</feature>
<evidence type="ECO:0000313" key="19">
    <source>
        <dbReference type="EMBL" id="MCW7553113.1"/>
    </source>
</evidence>
<evidence type="ECO:0000256" key="7">
    <source>
        <dbReference type="ARBA" id="ARBA00021726"/>
    </source>
</evidence>
<protein>
    <recommendedName>
        <fullName evidence="7 18">Phospholipase A1</fullName>
        <ecNumber evidence="5 18">3.1.1.32</ecNumber>
        <ecNumber evidence="6 18">3.1.1.4</ecNumber>
    </recommendedName>
    <alternativeName>
        <fullName evidence="18">Phosphatidylcholine 1-acylhydrolase</fullName>
    </alternativeName>
</protein>
<dbReference type="InterPro" id="IPR036541">
    <property type="entry name" value="PLipase_A1_sf"/>
</dbReference>
<feature type="signal peptide" evidence="18">
    <location>
        <begin position="1"/>
        <end position="21"/>
    </location>
</feature>
<dbReference type="Gene3D" id="2.40.230.10">
    <property type="entry name" value="Phospholipase A1"/>
    <property type="match status" value="1"/>
</dbReference>
<comment type="subunit">
    <text evidence="4 18">Homodimer; dimerization is reversible, and the dimeric form is the active one.</text>
</comment>
<dbReference type="RefSeq" id="WP_262567975.1">
    <property type="nucleotide sequence ID" value="NZ_JAPFCC010000001.1"/>
</dbReference>
<keyword evidence="12 18" id="KW-0378">Hydrolase</keyword>
<dbReference type="EMBL" id="JAPFCC010000001">
    <property type="protein sequence ID" value="MCW7553113.1"/>
    <property type="molecule type" value="Genomic_DNA"/>
</dbReference>
<evidence type="ECO:0000256" key="8">
    <source>
        <dbReference type="ARBA" id="ARBA00022452"/>
    </source>
</evidence>
<keyword evidence="20" id="KW-1185">Reference proteome</keyword>
<evidence type="ECO:0000256" key="1">
    <source>
        <dbReference type="ARBA" id="ARBA00000111"/>
    </source>
</evidence>
<evidence type="ECO:0000256" key="13">
    <source>
        <dbReference type="ARBA" id="ARBA00022837"/>
    </source>
</evidence>
<evidence type="ECO:0000256" key="17">
    <source>
        <dbReference type="ARBA" id="ARBA00023237"/>
    </source>
</evidence>
<reference evidence="19 20" key="1">
    <citation type="submission" date="2022-10" db="EMBL/GenBank/DDBJ databases">
        <title>High-quality genome sequences of two octocoral-associated bacteria, Endozoicomonas euniceicola EF212 and Endozoicomonas gorgoniicola PS125.</title>
        <authorList>
            <person name="Chiou Y.-J."/>
            <person name="Chen Y.-H."/>
        </authorList>
    </citation>
    <scope>NUCLEOTIDE SEQUENCE [LARGE SCALE GENOMIC DNA]</scope>
    <source>
        <strain evidence="19 20">PS125</strain>
    </source>
</reference>
<evidence type="ECO:0000256" key="16">
    <source>
        <dbReference type="ARBA" id="ARBA00023136"/>
    </source>
</evidence>
<evidence type="ECO:0000256" key="6">
    <source>
        <dbReference type="ARBA" id="ARBA00013278"/>
    </source>
</evidence>
<comment type="function">
    <text evidence="18">Hydrolysis of phosphatidylcholine with phospholipase A2 (EC 3.1.1.4) and phospholipase A1 (EC 3.1.1.32) activities.</text>
</comment>
<gene>
    <name evidence="19" type="ORF">NX722_10795</name>
</gene>
<keyword evidence="10 18" id="KW-0479">Metal-binding</keyword>
<keyword evidence="11 18" id="KW-0732">Signal</keyword>
<keyword evidence="13 18" id="KW-0106">Calcium</keyword>
<keyword evidence="9" id="KW-0812">Transmembrane</keyword>
<comment type="catalytic activity">
    <reaction evidence="2 18">
        <text>a 1,2-diacyl-sn-glycero-3-phosphocholine + H2O = a 1-acyl-sn-glycero-3-phosphocholine + a fatty acid + H(+)</text>
        <dbReference type="Rhea" id="RHEA:15801"/>
        <dbReference type="ChEBI" id="CHEBI:15377"/>
        <dbReference type="ChEBI" id="CHEBI:15378"/>
        <dbReference type="ChEBI" id="CHEBI:28868"/>
        <dbReference type="ChEBI" id="CHEBI:57643"/>
        <dbReference type="ChEBI" id="CHEBI:58168"/>
        <dbReference type="EC" id="3.1.1.4"/>
    </reaction>
</comment>
<dbReference type="EC" id="3.1.1.32" evidence="5 18"/>
<evidence type="ECO:0000256" key="10">
    <source>
        <dbReference type="ARBA" id="ARBA00022723"/>
    </source>
</evidence>
<name>A0ABT3MUR0_9GAMM</name>
<dbReference type="SUPFAM" id="SSF56931">
    <property type="entry name" value="Outer membrane phospholipase A (OMPLA)"/>
    <property type="match status" value="1"/>
</dbReference>
<dbReference type="CDD" id="cd00541">
    <property type="entry name" value="OMPLA"/>
    <property type="match status" value="1"/>
</dbReference>
<evidence type="ECO:0000256" key="4">
    <source>
        <dbReference type="ARBA" id="ARBA00011702"/>
    </source>
</evidence>
<organism evidence="19 20">
    <name type="scientific">Endozoicomonas gorgoniicola</name>
    <dbReference type="NCBI Taxonomy" id="1234144"/>
    <lineage>
        <taxon>Bacteria</taxon>
        <taxon>Pseudomonadati</taxon>
        <taxon>Pseudomonadota</taxon>
        <taxon>Gammaproteobacteria</taxon>
        <taxon>Oceanospirillales</taxon>
        <taxon>Endozoicomonadaceae</taxon>
        <taxon>Endozoicomonas</taxon>
    </lineage>
</organism>
<evidence type="ECO:0000256" key="2">
    <source>
        <dbReference type="ARBA" id="ARBA00001604"/>
    </source>
</evidence>
<comment type="cofactor">
    <cofactor evidence="18">
        <name>Ca(2+)</name>
        <dbReference type="ChEBI" id="CHEBI:29108"/>
    </cofactor>
    <text evidence="18">Binds 1 Ca(2+) ion per monomer. In the dimeric form the Ca(2+) is bound by different amino acids with binding of each Ca(2+) shared with ligands coming from each monomer. The Ca(2+) ion may have a role in catalysis.</text>
</comment>
<dbReference type="PRINTS" id="PR01486">
    <property type="entry name" value="PHPHLIPASEA1"/>
</dbReference>